<feature type="domain" description="N-acetyltransferase" evidence="2">
    <location>
        <begin position="5"/>
        <end position="162"/>
    </location>
</feature>
<gene>
    <name evidence="3" type="ORF">JMJ56_30240</name>
</gene>
<dbReference type="Pfam" id="PF13523">
    <property type="entry name" value="Acetyltransf_8"/>
    <property type="match status" value="1"/>
</dbReference>
<evidence type="ECO:0000313" key="4">
    <source>
        <dbReference type="Proteomes" id="UP000660885"/>
    </source>
</evidence>
<proteinExistence type="predicted"/>
<dbReference type="PROSITE" id="PS51186">
    <property type="entry name" value="GNAT"/>
    <property type="match status" value="1"/>
</dbReference>
<protein>
    <submittedName>
        <fullName evidence="3">GNAT family N-acetyltransferase</fullName>
    </submittedName>
</protein>
<dbReference type="Proteomes" id="UP000660885">
    <property type="component" value="Unassembled WGS sequence"/>
</dbReference>
<accession>A0ABS1UC74</accession>
<dbReference type="PANTHER" id="PTHR31438:SF1">
    <property type="entry name" value="LYSINE N-ACYLTRANSFERASE C17G9.06C-RELATED"/>
    <property type="match status" value="1"/>
</dbReference>
<dbReference type="InterPro" id="IPR016181">
    <property type="entry name" value="Acyl_CoA_acyltransferase"/>
</dbReference>
<keyword evidence="1" id="KW-0046">Antibiotic resistance</keyword>
<dbReference type="EMBL" id="JAETWB010000055">
    <property type="protein sequence ID" value="MBL6082259.1"/>
    <property type="molecule type" value="Genomic_DNA"/>
</dbReference>
<name>A0ABS1UC74_9PROT</name>
<dbReference type="RefSeq" id="WP_202835470.1">
    <property type="nucleotide sequence ID" value="NZ_JAETWB010000055.1"/>
</dbReference>
<evidence type="ECO:0000259" key="2">
    <source>
        <dbReference type="PROSITE" id="PS51186"/>
    </source>
</evidence>
<dbReference type="Gene3D" id="3.40.630.30">
    <property type="match status" value="1"/>
</dbReference>
<dbReference type="InterPro" id="IPR000182">
    <property type="entry name" value="GNAT_dom"/>
</dbReference>
<keyword evidence="4" id="KW-1185">Reference proteome</keyword>
<organism evidence="3 4">
    <name type="scientific">Belnapia arida</name>
    <dbReference type="NCBI Taxonomy" id="2804533"/>
    <lineage>
        <taxon>Bacteria</taxon>
        <taxon>Pseudomonadati</taxon>
        <taxon>Pseudomonadota</taxon>
        <taxon>Alphaproteobacteria</taxon>
        <taxon>Acetobacterales</taxon>
        <taxon>Roseomonadaceae</taxon>
        <taxon>Belnapia</taxon>
    </lineage>
</organism>
<dbReference type="SUPFAM" id="SSF55729">
    <property type="entry name" value="Acyl-CoA N-acyltransferases (Nat)"/>
    <property type="match status" value="1"/>
</dbReference>
<evidence type="ECO:0000313" key="3">
    <source>
        <dbReference type="EMBL" id="MBL6082259.1"/>
    </source>
</evidence>
<evidence type="ECO:0000256" key="1">
    <source>
        <dbReference type="ARBA" id="ARBA00023251"/>
    </source>
</evidence>
<reference evidence="3 4" key="1">
    <citation type="submission" date="2021-01" db="EMBL/GenBank/DDBJ databases">
        <title>Belnapia mucosa sp. nov. and Belnapia arida sp. nov., isolated from the Tabernas Desert (Almeria, Spain).</title>
        <authorList>
            <person name="Molina-Menor E."/>
            <person name="Vidal-Verdu A."/>
            <person name="Calonge A."/>
            <person name="Satari L."/>
            <person name="Pereto J."/>
            <person name="Porcar M."/>
        </authorList>
    </citation>
    <scope>NUCLEOTIDE SEQUENCE [LARGE SCALE GENOMIC DNA]</scope>
    <source>
        <strain evidence="3 4">T18</strain>
    </source>
</reference>
<sequence length="166" mass="18574">MTQDMLIQPVSEADLPLLASWRRQAHVRRWWGPPEVEPEAEKLRETRVAMWIAAVAGRPLAFIQDYAVADWMPHHFSYLPVGSRGMDVYIGEPGEVGQGHGARIVRHHADYLFRLGVPAIGIDPHPENHRARRAFARSGFLTASGPIVTRWGPAILMHRYAGGQSA</sequence>
<comment type="caution">
    <text evidence="3">The sequence shown here is derived from an EMBL/GenBank/DDBJ whole genome shotgun (WGS) entry which is preliminary data.</text>
</comment>
<dbReference type="PANTHER" id="PTHR31438">
    <property type="entry name" value="LYSINE N-ACYLTRANSFERASE C17G9.06C-RELATED"/>
    <property type="match status" value="1"/>
</dbReference>